<gene>
    <name evidence="1" type="ORF">g.12523</name>
</gene>
<dbReference type="EMBL" id="GEBQ01020181">
    <property type="protein sequence ID" value="JAT19796.1"/>
    <property type="molecule type" value="Transcribed_RNA"/>
</dbReference>
<accession>A0A1B6L815</accession>
<reference evidence="1" key="1">
    <citation type="submission" date="2015-11" db="EMBL/GenBank/DDBJ databases">
        <title>De novo transcriptome assembly of four potential Pierce s Disease insect vectors from Arizona vineyards.</title>
        <authorList>
            <person name="Tassone E.E."/>
        </authorList>
    </citation>
    <scope>NUCLEOTIDE SEQUENCE</scope>
</reference>
<feature type="non-terminal residue" evidence="1">
    <location>
        <position position="1"/>
    </location>
</feature>
<dbReference type="AlphaFoldDB" id="A0A1B6L815"/>
<sequence length="244" mass="27532">VDLMEGSLVTTSLVCMEEVVPLEEAMEEVVVPLEEVMEKVIPLEEVMEEVVGPLEEVMEEIVVPLEGVTKEVVVPLEGVMEEVMEEVMEVQVEVPVHQVEVMVDLMEGSQVTSSLACMEEVAVHLEGVTMSRDFTEEVEVMEVHQVEAMEDLMEENRVITKLAFMEVIMEVLLEVDTQDLWKEDITNQDFTVMEDPTGENRVTTMEDHLMVTNLCMDHTDPTGPMDLTVFTGMTILTIIDLIKK</sequence>
<organism evidence="1">
    <name type="scientific">Graphocephala atropunctata</name>
    <dbReference type="NCBI Taxonomy" id="36148"/>
    <lineage>
        <taxon>Eukaryota</taxon>
        <taxon>Metazoa</taxon>
        <taxon>Ecdysozoa</taxon>
        <taxon>Arthropoda</taxon>
        <taxon>Hexapoda</taxon>
        <taxon>Insecta</taxon>
        <taxon>Pterygota</taxon>
        <taxon>Neoptera</taxon>
        <taxon>Paraneoptera</taxon>
        <taxon>Hemiptera</taxon>
        <taxon>Auchenorrhyncha</taxon>
        <taxon>Membracoidea</taxon>
        <taxon>Cicadellidae</taxon>
        <taxon>Cicadellinae</taxon>
        <taxon>Cicadellini</taxon>
        <taxon>Graphocephala</taxon>
    </lineage>
</organism>
<evidence type="ECO:0000313" key="1">
    <source>
        <dbReference type="EMBL" id="JAT19796.1"/>
    </source>
</evidence>
<name>A0A1B6L815_9HEMI</name>
<proteinExistence type="predicted"/>
<protein>
    <submittedName>
        <fullName evidence="1">Uncharacterized protein</fullName>
    </submittedName>
</protein>